<evidence type="ECO:0000313" key="2">
    <source>
        <dbReference type="EMBL" id="KAG2186502.1"/>
    </source>
</evidence>
<dbReference type="OrthoDB" id="428346at2759"/>
<evidence type="ECO:0000313" key="3">
    <source>
        <dbReference type="Proteomes" id="UP000612746"/>
    </source>
</evidence>
<dbReference type="Gene3D" id="3.40.50.11350">
    <property type="match status" value="1"/>
</dbReference>
<evidence type="ECO:0008006" key="4">
    <source>
        <dbReference type="Google" id="ProtNLM"/>
    </source>
</evidence>
<comment type="caution">
    <text evidence="2">The sequence shown here is derived from an EMBL/GenBank/DDBJ whole genome shotgun (WGS) entry which is preliminary data.</text>
</comment>
<proteinExistence type="predicted"/>
<dbReference type="AlphaFoldDB" id="A0A8H7ULU8"/>
<organism evidence="2 3">
    <name type="scientific">Umbelopsis vinacea</name>
    <dbReference type="NCBI Taxonomy" id="44442"/>
    <lineage>
        <taxon>Eukaryota</taxon>
        <taxon>Fungi</taxon>
        <taxon>Fungi incertae sedis</taxon>
        <taxon>Mucoromycota</taxon>
        <taxon>Mucoromycotina</taxon>
        <taxon>Umbelopsidomycetes</taxon>
        <taxon>Umbelopsidales</taxon>
        <taxon>Umbelopsidaceae</taxon>
        <taxon>Umbelopsis</taxon>
    </lineage>
</organism>
<reference evidence="2" key="1">
    <citation type="submission" date="2020-12" db="EMBL/GenBank/DDBJ databases">
        <title>Metabolic potential, ecology and presence of endohyphal bacteria is reflected in genomic diversity of Mucoromycotina.</title>
        <authorList>
            <person name="Muszewska A."/>
            <person name="Okrasinska A."/>
            <person name="Steczkiewicz K."/>
            <person name="Drgas O."/>
            <person name="Orlowska M."/>
            <person name="Perlinska-Lenart U."/>
            <person name="Aleksandrzak-Piekarczyk T."/>
            <person name="Szatraj K."/>
            <person name="Zielenkiewicz U."/>
            <person name="Pilsyk S."/>
            <person name="Malc E."/>
            <person name="Mieczkowski P."/>
            <person name="Kruszewska J.S."/>
            <person name="Biernat P."/>
            <person name="Pawlowska J."/>
        </authorList>
    </citation>
    <scope>NUCLEOTIDE SEQUENCE</scope>
    <source>
        <strain evidence="2">WA0000051536</strain>
    </source>
</reference>
<name>A0A8H7ULU8_9FUNG</name>
<keyword evidence="1" id="KW-0812">Transmembrane</keyword>
<protein>
    <recommendedName>
        <fullName evidence="4">Fucosyltransferase</fullName>
    </recommendedName>
</protein>
<keyword evidence="1" id="KW-0472">Membrane</keyword>
<feature type="transmembrane region" description="Helical" evidence="1">
    <location>
        <begin position="26"/>
        <end position="45"/>
    </location>
</feature>
<accession>A0A8H7ULU8</accession>
<keyword evidence="1" id="KW-1133">Transmembrane helix</keyword>
<keyword evidence="3" id="KW-1185">Reference proteome</keyword>
<dbReference type="EMBL" id="JAEPRA010000004">
    <property type="protein sequence ID" value="KAG2186502.1"/>
    <property type="molecule type" value="Genomic_DNA"/>
</dbReference>
<sequence length="565" mass="63730">MAPDYQRLGRGGDLTGMALKYQCAKALTIISMAAIVILAFASMFYTGHTDIQYAEDDDIAYSIPDHKSAADQPIEAGTGHHELPTTQGKCTLPSSLALPQSEDGSYTPTSPHYTILDILSAVPEQDYSKYCQGWRVLNSANPPYKYNLNGECGNWQNNYIALHKKRLEQLKALEAHNYGQLQVQDKPQYIVYKCIQVATNGNRGCGGLADRMSGMISTFFHALMTDKAYFAYWDGENPFSLDILFEKPYINWHYDMDTMEELFTNPPDDTYLTNEHVDLLNAKWATMESKIFPQGRTQNLSDLWPSSLVEVRSNRGYIIHTFESSDIYPAILHNMGLTPENAFGCMTDFLFKPTIGSRRFIDAYKNLLELDSIFSVGIQIRTGDNQIVNPQDDELTVESYSYFLTCANQLTEAYRKPHHKRVVYFLITDSAKLRDEMMALNDDPAMQLKYLGNEDARVLTTGLPIEHVEPNQVAKYINITEPIIETEEQKVAGINSAVIENWLLASTTYRVISPQGYGKLAAFHSNIDKVTYSMPRPDRKDKAPNCGNPHNAISFADLSRLWSLG</sequence>
<dbReference type="Proteomes" id="UP000612746">
    <property type="component" value="Unassembled WGS sequence"/>
</dbReference>
<gene>
    <name evidence="2" type="ORF">INT44_002724</name>
</gene>
<evidence type="ECO:0000256" key="1">
    <source>
        <dbReference type="SAM" id="Phobius"/>
    </source>
</evidence>